<dbReference type="HOGENOM" id="CLU_1795200_0_0_5"/>
<keyword evidence="1" id="KW-0812">Transmembrane</keyword>
<organism evidence="2 3">
    <name type="scientific">Sinorhizobium meliloti (strain SM11)</name>
    <dbReference type="NCBI Taxonomy" id="707241"/>
    <lineage>
        <taxon>Bacteria</taxon>
        <taxon>Pseudomonadati</taxon>
        <taxon>Pseudomonadota</taxon>
        <taxon>Alphaproteobacteria</taxon>
        <taxon>Hyphomicrobiales</taxon>
        <taxon>Rhizobiaceae</taxon>
        <taxon>Sinorhizobium/Ensifer group</taxon>
        <taxon>Sinorhizobium</taxon>
    </lineage>
</organism>
<keyword evidence="1" id="KW-1133">Transmembrane helix</keyword>
<name>F7XCP3_SINMM</name>
<feature type="transmembrane region" description="Helical" evidence="1">
    <location>
        <begin position="78"/>
        <end position="98"/>
    </location>
</feature>
<geneLocation type="plasmid" evidence="2 3">
    <name>pSmeSM11c</name>
</geneLocation>
<dbReference type="EMBL" id="CP001831">
    <property type="protein sequence ID" value="AEH81453.1"/>
    <property type="molecule type" value="Genomic_DNA"/>
</dbReference>
<evidence type="ECO:0000313" key="3">
    <source>
        <dbReference type="Proteomes" id="UP000009045"/>
    </source>
</evidence>
<dbReference type="AlphaFoldDB" id="F7XCP3"/>
<keyword evidence="2" id="KW-0614">Plasmid</keyword>
<dbReference type="Pfam" id="PF19728">
    <property type="entry name" value="DUF6220"/>
    <property type="match status" value="1"/>
</dbReference>
<keyword evidence="1" id="KW-0472">Membrane</keyword>
<reference evidence="2 3" key="1">
    <citation type="journal article" date="2011" name="J. Biotechnol.">
        <title>The complete genome sequence of the dominant Sinorhizobium meliloti field isolate SM11 extends the S. meliloti pan-genome.</title>
        <authorList>
            <person name="Schneiker-Bekel S."/>
            <person name="Wibberg D."/>
            <person name="Bekel T."/>
            <person name="Blom J."/>
            <person name="Linke B."/>
            <person name="Neuweger H."/>
            <person name="Stiens M."/>
            <person name="Vorholter F.J."/>
            <person name="Weidner S."/>
            <person name="Goesmann A."/>
            <person name="Puhler A."/>
            <person name="Schluter A."/>
        </authorList>
    </citation>
    <scope>NUCLEOTIDE SEQUENCE [LARGE SCALE GENOMIC DNA]</scope>
    <source>
        <strain evidence="2 3">SM11</strain>
        <plasmid evidence="3">pSmeSM11c</plasmid>
    </source>
</reference>
<dbReference type="KEGG" id="smx:SM11_pC0380"/>
<dbReference type="RefSeq" id="WP_014528801.1">
    <property type="nucleotide sequence ID" value="NC_017327.1"/>
</dbReference>
<accession>F7XCP3</accession>
<dbReference type="InterPro" id="IPR046192">
    <property type="entry name" value="DUF6220"/>
</dbReference>
<dbReference type="Proteomes" id="UP000009045">
    <property type="component" value="Plasmid pSmeSM11c"/>
</dbReference>
<gene>
    <name evidence="2" type="ordered locus">SM11_pC0380</name>
</gene>
<sequence>MEKTPDTFVDLGRGTPAWFTFAARILPVGILGQFLSAGLALFRDSSLWGLHAALGGALSFPAVSLVAGALFVSRLRGFGWWAGLTFLLYLLQVILAAGSMPLLLSFHPVNGAFLLAASLVLLANVERRRSQSLAEDNATAKPGK</sequence>
<proteinExistence type="predicted"/>
<feature type="transmembrane region" description="Helical" evidence="1">
    <location>
        <begin position="48"/>
        <end position="71"/>
    </location>
</feature>
<evidence type="ECO:0000256" key="1">
    <source>
        <dbReference type="SAM" id="Phobius"/>
    </source>
</evidence>
<evidence type="ECO:0000313" key="2">
    <source>
        <dbReference type="EMBL" id="AEH81453.1"/>
    </source>
</evidence>
<protein>
    <submittedName>
        <fullName evidence="2">Uncharacterized protein</fullName>
    </submittedName>
</protein>
<feature type="transmembrane region" description="Helical" evidence="1">
    <location>
        <begin position="104"/>
        <end position="123"/>
    </location>
</feature>
<dbReference type="PATRIC" id="fig|707241.3.peg.4358"/>
<feature type="transmembrane region" description="Helical" evidence="1">
    <location>
        <begin position="21"/>
        <end position="42"/>
    </location>
</feature>